<name>A0A7D6CD56_9ACTN</name>
<protein>
    <submittedName>
        <fullName evidence="2">Uncharacterized protein</fullName>
    </submittedName>
</protein>
<reference evidence="2" key="1">
    <citation type="submission" date="2020-08" db="EMBL/GenBank/DDBJ databases">
        <title>A bifunctional nitrone conjugated secondary metabolite targeting the ribosome.</title>
        <authorList>
            <person name="Limbrick E.M."/>
            <person name="Graf M."/>
            <person name="Derewacz D.K."/>
            <person name="Nguyen F."/>
            <person name="Spraggins J.M."/>
            <person name="Wieland M."/>
            <person name="Ynigez-Gutierrez A.E."/>
            <person name="Reisman B.J."/>
            <person name="Zinshteyn B."/>
            <person name="McCulloch K."/>
            <person name="Iverson T.M."/>
            <person name="Green R."/>
            <person name="Wilson D.N."/>
            <person name="Bachmann B.O."/>
        </authorList>
    </citation>
    <scope>NUCLEOTIDE SEQUENCE</scope>
    <source>
        <strain evidence="2">Africana</strain>
    </source>
</reference>
<proteinExistence type="predicted"/>
<gene>
    <name evidence="2" type="ORF">HZU44_02410</name>
</gene>
<sequence length="143" mass="14410">MQSAAFVRRSRPATLRGSRLPWQSTVRRIGELGRLALTALVLAVGLGGVSALTAAAPATASAATGLARPVVVSSRVDSLSPGPGAKTAPRTDPAAPQQARLVPADARRPAPAPAGVAVVTDPVDRPAVDPAGGTVVRRGPPRH</sequence>
<evidence type="ECO:0000313" key="2">
    <source>
        <dbReference type="EMBL" id="QLJ99063.1"/>
    </source>
</evidence>
<accession>A0A7D6CD56</accession>
<feature type="region of interest" description="Disordered" evidence="1">
    <location>
        <begin position="73"/>
        <end position="143"/>
    </location>
</feature>
<evidence type="ECO:0000256" key="1">
    <source>
        <dbReference type="SAM" id="MobiDB-lite"/>
    </source>
</evidence>
<dbReference type="AlphaFoldDB" id="A0A7D6CD56"/>
<organism evidence="2">
    <name type="scientific">Micromonospora carbonacea</name>
    <dbReference type="NCBI Taxonomy" id="47853"/>
    <lineage>
        <taxon>Bacteria</taxon>
        <taxon>Bacillati</taxon>
        <taxon>Actinomycetota</taxon>
        <taxon>Actinomycetes</taxon>
        <taxon>Micromonosporales</taxon>
        <taxon>Micromonosporaceae</taxon>
        <taxon>Micromonospora</taxon>
    </lineage>
</organism>
<dbReference type="EMBL" id="CP058905">
    <property type="protein sequence ID" value="QLJ99063.1"/>
    <property type="molecule type" value="Genomic_DNA"/>
</dbReference>